<dbReference type="GO" id="GO:0015627">
    <property type="term" value="C:type II protein secretion system complex"/>
    <property type="evidence" value="ECO:0007669"/>
    <property type="project" value="InterPro"/>
</dbReference>
<keyword evidence="2" id="KW-0812">Transmembrane</keyword>
<dbReference type="EMBL" id="DSAC01000070">
    <property type="protein sequence ID" value="HHO74182.1"/>
    <property type="molecule type" value="Genomic_DNA"/>
</dbReference>
<gene>
    <name evidence="3" type="ORF">ENN04_06015</name>
</gene>
<dbReference type="InterPro" id="IPR000983">
    <property type="entry name" value="Bac_GSPG_pilin"/>
</dbReference>
<organism evidence="3">
    <name type="scientific">Thermocrinis ruber</name>
    <dbReference type="NCBI Taxonomy" id="75906"/>
    <lineage>
        <taxon>Bacteria</taxon>
        <taxon>Pseudomonadati</taxon>
        <taxon>Aquificota</taxon>
        <taxon>Aquificia</taxon>
        <taxon>Aquificales</taxon>
        <taxon>Aquificaceae</taxon>
        <taxon>Thermocrinis</taxon>
    </lineage>
</organism>
<dbReference type="AlphaFoldDB" id="A0A7C5T0F6"/>
<name>A0A7C5T0F6_9AQUI</name>
<dbReference type="Pfam" id="PF07963">
    <property type="entry name" value="N_methyl"/>
    <property type="match status" value="1"/>
</dbReference>
<dbReference type="PANTHER" id="PTHR30093">
    <property type="entry name" value="GENERAL SECRETION PATHWAY PROTEIN G"/>
    <property type="match status" value="1"/>
</dbReference>
<dbReference type="SUPFAM" id="SSF54523">
    <property type="entry name" value="Pili subunits"/>
    <property type="match status" value="1"/>
</dbReference>
<protein>
    <submittedName>
        <fullName evidence="3">Prepilin-type N-terminal cleavage/methylation domain-containing protein</fullName>
    </submittedName>
</protein>
<keyword evidence="2" id="KW-0472">Membrane</keyword>
<keyword evidence="1" id="KW-0488">Methylation</keyword>
<evidence type="ECO:0000313" key="3">
    <source>
        <dbReference type="EMBL" id="HHO74182.1"/>
    </source>
</evidence>
<dbReference type="PROSITE" id="PS00409">
    <property type="entry name" value="PROKAR_NTER_METHYL"/>
    <property type="match status" value="1"/>
</dbReference>
<evidence type="ECO:0000256" key="1">
    <source>
        <dbReference type="ARBA" id="ARBA00022481"/>
    </source>
</evidence>
<dbReference type="Gene3D" id="3.30.700.10">
    <property type="entry name" value="Glycoprotein, Type 4 Pilin"/>
    <property type="match status" value="1"/>
</dbReference>
<proteinExistence type="predicted"/>
<feature type="transmembrane region" description="Helical" evidence="2">
    <location>
        <begin position="12"/>
        <end position="31"/>
    </location>
</feature>
<dbReference type="InterPro" id="IPR012902">
    <property type="entry name" value="N_methyl_site"/>
</dbReference>
<comment type="caution">
    <text evidence="3">The sequence shown here is derived from an EMBL/GenBank/DDBJ whole genome shotgun (WGS) entry which is preliminary data.</text>
</comment>
<accession>A0A7C5T0F6</accession>
<keyword evidence="2" id="KW-1133">Transmembrane helix</keyword>
<dbReference type="GO" id="GO:0015628">
    <property type="term" value="P:protein secretion by the type II secretion system"/>
    <property type="evidence" value="ECO:0007669"/>
    <property type="project" value="InterPro"/>
</dbReference>
<reference evidence="3" key="1">
    <citation type="journal article" date="2020" name="mSystems">
        <title>Genome- and Community-Level Interaction Insights into Carbon Utilization and Element Cycling Functions of Hydrothermarchaeota in Hydrothermal Sediment.</title>
        <authorList>
            <person name="Zhou Z."/>
            <person name="Liu Y."/>
            <person name="Xu W."/>
            <person name="Pan J."/>
            <person name="Luo Z.H."/>
            <person name="Li M."/>
        </authorList>
    </citation>
    <scope>NUCLEOTIDE SEQUENCE [LARGE SCALE GENOMIC DNA]</scope>
    <source>
        <strain evidence="3">SpSt-114</strain>
    </source>
</reference>
<dbReference type="NCBIfam" id="TIGR02532">
    <property type="entry name" value="IV_pilin_GFxxxE"/>
    <property type="match status" value="1"/>
</dbReference>
<dbReference type="PRINTS" id="PR00813">
    <property type="entry name" value="BCTERIALGSPG"/>
</dbReference>
<dbReference type="InterPro" id="IPR045584">
    <property type="entry name" value="Pilin-like"/>
</dbReference>
<evidence type="ECO:0000256" key="2">
    <source>
        <dbReference type="SAM" id="Phobius"/>
    </source>
</evidence>
<dbReference type="PANTHER" id="PTHR30093:SF47">
    <property type="entry name" value="TYPE IV PILUS NON-CORE MINOR PILIN PILE"/>
    <property type="match status" value="1"/>
</dbReference>
<sequence length="147" mass="16234">MQGRRGFTLVELMVVVLVIGILLAILVPRFYRQATNTVDGTRIVANFQYIAQAIGNYATDYGKYPDQLSNLNAQSYKYLPEVRINGNTIELDGLTYSYVSSDGACNGGPSLFVSGVPTEAYNEVKSYIGNAIKWRFDDASKTVKLCL</sequence>